<dbReference type="InterPro" id="IPR036397">
    <property type="entry name" value="RNaseH_sf"/>
</dbReference>
<dbReference type="PANTHER" id="PTHR46060:SF1">
    <property type="entry name" value="MARINER MOS1 TRANSPOSASE-LIKE PROTEIN"/>
    <property type="match status" value="1"/>
</dbReference>
<gene>
    <name evidence="2" type="ORF">ACAOBT_LOCUS27734</name>
</gene>
<protein>
    <submittedName>
        <fullName evidence="2">Uncharacterized protein</fullName>
    </submittedName>
</protein>
<evidence type="ECO:0000256" key="1">
    <source>
        <dbReference type="SAM" id="MobiDB-lite"/>
    </source>
</evidence>
<organism evidence="2 3">
    <name type="scientific">Acanthoscelides obtectus</name>
    <name type="common">Bean weevil</name>
    <name type="synonym">Bruchus obtectus</name>
    <dbReference type="NCBI Taxonomy" id="200917"/>
    <lineage>
        <taxon>Eukaryota</taxon>
        <taxon>Metazoa</taxon>
        <taxon>Ecdysozoa</taxon>
        <taxon>Arthropoda</taxon>
        <taxon>Hexapoda</taxon>
        <taxon>Insecta</taxon>
        <taxon>Pterygota</taxon>
        <taxon>Neoptera</taxon>
        <taxon>Endopterygota</taxon>
        <taxon>Coleoptera</taxon>
        <taxon>Polyphaga</taxon>
        <taxon>Cucujiformia</taxon>
        <taxon>Chrysomeloidea</taxon>
        <taxon>Chrysomelidae</taxon>
        <taxon>Bruchinae</taxon>
        <taxon>Bruchini</taxon>
        <taxon>Acanthoscelides</taxon>
    </lineage>
</organism>
<dbReference type="PANTHER" id="PTHR46060">
    <property type="entry name" value="MARINER MOS1 TRANSPOSASE-LIKE PROTEIN"/>
    <property type="match status" value="1"/>
</dbReference>
<dbReference type="Proteomes" id="UP001152888">
    <property type="component" value="Unassembled WGS sequence"/>
</dbReference>
<name>A0A9P0LWH5_ACAOB</name>
<keyword evidence="3" id="KW-1185">Reference proteome</keyword>
<dbReference type="Gene3D" id="3.30.420.10">
    <property type="entry name" value="Ribonuclease H-like superfamily/Ribonuclease H"/>
    <property type="match status" value="1"/>
</dbReference>
<dbReference type="GO" id="GO:0003676">
    <property type="term" value="F:nucleic acid binding"/>
    <property type="evidence" value="ECO:0007669"/>
    <property type="project" value="InterPro"/>
</dbReference>
<sequence>MAACRLMTNLALDVYQLPESTKMLKKFESLCCRPSTDNRSTIREEVAAKFLNQKEHRVETCRALKQQLESDRNFLSKIITGDEPWCYVYDPETKQQSSQWYTPRHPVQKNVVKKNQTSKQC</sequence>
<evidence type="ECO:0000313" key="3">
    <source>
        <dbReference type="Proteomes" id="UP001152888"/>
    </source>
</evidence>
<dbReference type="InterPro" id="IPR052709">
    <property type="entry name" value="Transposase-MT_Hybrid"/>
</dbReference>
<feature type="region of interest" description="Disordered" evidence="1">
    <location>
        <begin position="95"/>
        <end position="121"/>
    </location>
</feature>
<dbReference type="OrthoDB" id="6760456at2759"/>
<reference evidence="2" key="1">
    <citation type="submission" date="2022-03" db="EMBL/GenBank/DDBJ databases">
        <authorList>
            <person name="Sayadi A."/>
        </authorList>
    </citation>
    <scope>NUCLEOTIDE SEQUENCE</scope>
</reference>
<evidence type="ECO:0000313" key="2">
    <source>
        <dbReference type="EMBL" id="CAH2003971.1"/>
    </source>
</evidence>
<dbReference type="AlphaFoldDB" id="A0A9P0LWH5"/>
<accession>A0A9P0LWH5</accession>
<dbReference type="EMBL" id="CAKOFQ010007567">
    <property type="protein sequence ID" value="CAH2003971.1"/>
    <property type="molecule type" value="Genomic_DNA"/>
</dbReference>
<proteinExistence type="predicted"/>
<comment type="caution">
    <text evidence="2">The sequence shown here is derived from an EMBL/GenBank/DDBJ whole genome shotgun (WGS) entry which is preliminary data.</text>
</comment>